<dbReference type="AlphaFoldDB" id="A0AAW0CLY4"/>
<evidence type="ECO:0000313" key="6">
    <source>
        <dbReference type="EMBL" id="KAK7040909.1"/>
    </source>
</evidence>
<name>A0AAW0CLY4_9AGAR</name>
<keyword evidence="4 5" id="KW-0472">Membrane</keyword>
<evidence type="ECO:0000313" key="7">
    <source>
        <dbReference type="Proteomes" id="UP001383192"/>
    </source>
</evidence>
<dbReference type="Pfam" id="PF08592">
    <property type="entry name" value="Anthrone_oxy"/>
    <property type="match status" value="1"/>
</dbReference>
<dbReference type="EMBL" id="JAYKXP010000035">
    <property type="protein sequence ID" value="KAK7040909.1"/>
    <property type="molecule type" value="Genomic_DNA"/>
</dbReference>
<feature type="transmembrane region" description="Helical" evidence="5">
    <location>
        <begin position="63"/>
        <end position="84"/>
    </location>
</feature>
<dbReference type="Proteomes" id="UP001383192">
    <property type="component" value="Unassembled WGS sequence"/>
</dbReference>
<dbReference type="PANTHER" id="PTHR35042">
    <property type="entry name" value="ANTHRONE OXYGENASE ENCC"/>
    <property type="match status" value="1"/>
</dbReference>
<evidence type="ECO:0000256" key="1">
    <source>
        <dbReference type="ARBA" id="ARBA00004141"/>
    </source>
</evidence>
<evidence type="ECO:0008006" key="8">
    <source>
        <dbReference type="Google" id="ProtNLM"/>
    </source>
</evidence>
<dbReference type="GO" id="GO:0016020">
    <property type="term" value="C:membrane"/>
    <property type="evidence" value="ECO:0007669"/>
    <property type="project" value="UniProtKB-SubCell"/>
</dbReference>
<evidence type="ECO:0000256" key="3">
    <source>
        <dbReference type="ARBA" id="ARBA00022989"/>
    </source>
</evidence>
<proteinExistence type="predicted"/>
<evidence type="ECO:0000256" key="2">
    <source>
        <dbReference type="ARBA" id="ARBA00022692"/>
    </source>
</evidence>
<feature type="transmembrane region" description="Helical" evidence="5">
    <location>
        <begin position="150"/>
        <end position="170"/>
    </location>
</feature>
<keyword evidence="3 5" id="KW-1133">Transmembrane helix</keyword>
<comment type="subcellular location">
    <subcellularLocation>
        <location evidence="1">Membrane</location>
        <topology evidence="1">Multi-pass membrane protein</topology>
    </subcellularLocation>
</comment>
<sequence>MASELSAAGTGVRIAQAVGILGSAFISGGILSLSWISVPVVLRPTPYHSSHYAAIQWADLYHRGAMTMPALAFLACSAYFFLSWNNGGNQLYATAGLLTIGIVPWTFATMMGTIGKLEAKIKLGEKAKETVAAKDYETEDLIKKWSLLNAVRGGFPLAGAVVGLFALLTVG</sequence>
<feature type="transmembrane region" description="Helical" evidence="5">
    <location>
        <begin position="20"/>
        <end position="42"/>
    </location>
</feature>
<dbReference type="PANTHER" id="PTHR35042:SF1">
    <property type="entry name" value="DUF1772-DOMAIN-CONTAINING PROTEIN"/>
    <property type="match status" value="1"/>
</dbReference>
<feature type="transmembrane region" description="Helical" evidence="5">
    <location>
        <begin position="90"/>
        <end position="114"/>
    </location>
</feature>
<gene>
    <name evidence="6" type="ORF">VNI00_009505</name>
</gene>
<accession>A0AAW0CLY4</accession>
<comment type="caution">
    <text evidence="6">The sequence shown here is derived from an EMBL/GenBank/DDBJ whole genome shotgun (WGS) entry which is preliminary data.</text>
</comment>
<organism evidence="6 7">
    <name type="scientific">Paramarasmius palmivorus</name>
    <dbReference type="NCBI Taxonomy" id="297713"/>
    <lineage>
        <taxon>Eukaryota</taxon>
        <taxon>Fungi</taxon>
        <taxon>Dikarya</taxon>
        <taxon>Basidiomycota</taxon>
        <taxon>Agaricomycotina</taxon>
        <taxon>Agaricomycetes</taxon>
        <taxon>Agaricomycetidae</taxon>
        <taxon>Agaricales</taxon>
        <taxon>Marasmiineae</taxon>
        <taxon>Marasmiaceae</taxon>
        <taxon>Paramarasmius</taxon>
    </lineage>
</organism>
<evidence type="ECO:0000256" key="5">
    <source>
        <dbReference type="SAM" id="Phobius"/>
    </source>
</evidence>
<keyword evidence="7" id="KW-1185">Reference proteome</keyword>
<protein>
    <recommendedName>
        <fullName evidence="8">DUF1772-domain-containing protein</fullName>
    </recommendedName>
</protein>
<dbReference type="InterPro" id="IPR013901">
    <property type="entry name" value="Anthrone_oxy"/>
</dbReference>
<keyword evidence="2 5" id="KW-0812">Transmembrane</keyword>
<evidence type="ECO:0000256" key="4">
    <source>
        <dbReference type="ARBA" id="ARBA00023136"/>
    </source>
</evidence>
<reference evidence="6 7" key="1">
    <citation type="submission" date="2024-01" db="EMBL/GenBank/DDBJ databases">
        <title>A draft genome for a cacao thread blight-causing isolate of Paramarasmius palmivorus.</title>
        <authorList>
            <person name="Baruah I.K."/>
            <person name="Bukari Y."/>
            <person name="Amoako-Attah I."/>
            <person name="Meinhardt L.W."/>
            <person name="Bailey B.A."/>
            <person name="Cohen S.P."/>
        </authorList>
    </citation>
    <scope>NUCLEOTIDE SEQUENCE [LARGE SCALE GENOMIC DNA]</scope>
    <source>
        <strain evidence="6 7">GH-12</strain>
    </source>
</reference>